<dbReference type="PROSITE" id="PS51379">
    <property type="entry name" value="4FE4S_FER_2"/>
    <property type="match status" value="2"/>
</dbReference>
<gene>
    <name evidence="5" type="ORF">IAB77_08885</name>
</gene>
<evidence type="ECO:0000256" key="2">
    <source>
        <dbReference type="ARBA" id="ARBA00023004"/>
    </source>
</evidence>
<feature type="domain" description="4Fe-4S ferredoxin-type" evidence="4">
    <location>
        <begin position="2"/>
        <end position="31"/>
    </location>
</feature>
<accession>A0A9D1CT63</accession>
<name>A0A9D1CT63_9FIRM</name>
<proteinExistence type="predicted"/>
<dbReference type="AlphaFoldDB" id="A0A9D1CT63"/>
<dbReference type="EMBL" id="DVGA01000098">
    <property type="protein sequence ID" value="HIQ79356.1"/>
    <property type="molecule type" value="Genomic_DNA"/>
</dbReference>
<sequence>MTKIEILTERCKSCEFCISVCKKGVLEIGDKTNAKGYRYVRVKDQDACIGCLMCANMCPDAAIEIYK</sequence>
<evidence type="ECO:0000313" key="5">
    <source>
        <dbReference type="EMBL" id="HIQ79356.1"/>
    </source>
</evidence>
<reference evidence="5" key="2">
    <citation type="journal article" date="2021" name="PeerJ">
        <title>Extensive microbial diversity within the chicken gut microbiome revealed by metagenomics and culture.</title>
        <authorList>
            <person name="Gilroy R."/>
            <person name="Ravi A."/>
            <person name="Getino M."/>
            <person name="Pursley I."/>
            <person name="Horton D.L."/>
            <person name="Alikhan N.F."/>
            <person name="Baker D."/>
            <person name="Gharbi K."/>
            <person name="Hall N."/>
            <person name="Watson M."/>
            <person name="Adriaenssens E.M."/>
            <person name="Foster-Nyarko E."/>
            <person name="Jarju S."/>
            <person name="Secka A."/>
            <person name="Antonio M."/>
            <person name="Oren A."/>
            <person name="Chaudhuri R.R."/>
            <person name="La Ragione R."/>
            <person name="Hildebrand F."/>
            <person name="Pallen M.J."/>
        </authorList>
    </citation>
    <scope>NUCLEOTIDE SEQUENCE</scope>
    <source>
        <strain evidence="5">ChiBcolR7-354</strain>
    </source>
</reference>
<keyword evidence="1" id="KW-0479">Metal-binding</keyword>
<dbReference type="GO" id="GO:0051536">
    <property type="term" value="F:iron-sulfur cluster binding"/>
    <property type="evidence" value="ECO:0007669"/>
    <property type="project" value="UniProtKB-KW"/>
</dbReference>
<keyword evidence="3" id="KW-0411">Iron-sulfur</keyword>
<evidence type="ECO:0000259" key="4">
    <source>
        <dbReference type="PROSITE" id="PS51379"/>
    </source>
</evidence>
<comment type="caution">
    <text evidence="5">The sequence shown here is derived from an EMBL/GenBank/DDBJ whole genome shotgun (WGS) entry which is preliminary data.</text>
</comment>
<keyword evidence="2" id="KW-0408">Iron</keyword>
<dbReference type="Gene3D" id="3.30.70.20">
    <property type="match status" value="1"/>
</dbReference>
<evidence type="ECO:0000256" key="1">
    <source>
        <dbReference type="ARBA" id="ARBA00022723"/>
    </source>
</evidence>
<evidence type="ECO:0000313" key="6">
    <source>
        <dbReference type="Proteomes" id="UP000824262"/>
    </source>
</evidence>
<protein>
    <submittedName>
        <fullName evidence="5">4Fe-4S binding protein</fullName>
    </submittedName>
</protein>
<dbReference type="InterPro" id="IPR017900">
    <property type="entry name" value="4Fe4S_Fe_S_CS"/>
</dbReference>
<dbReference type="PANTHER" id="PTHR43122:SF1">
    <property type="entry name" value="IRON-SULFUR-BINDING PROTEIN"/>
    <property type="match status" value="1"/>
</dbReference>
<evidence type="ECO:0000256" key="3">
    <source>
        <dbReference type="ARBA" id="ARBA00023014"/>
    </source>
</evidence>
<dbReference type="PANTHER" id="PTHR43122">
    <property type="entry name" value="FERREDOXIN SUBUNIT OF PYRUVATE:FLAVODOXIN OXIDOREDUCTASE-RELATED"/>
    <property type="match status" value="1"/>
</dbReference>
<feature type="domain" description="4Fe-4S ferredoxin-type" evidence="4">
    <location>
        <begin position="38"/>
        <end position="67"/>
    </location>
</feature>
<dbReference type="SUPFAM" id="SSF54862">
    <property type="entry name" value="4Fe-4S ferredoxins"/>
    <property type="match status" value="1"/>
</dbReference>
<reference evidence="5" key="1">
    <citation type="submission" date="2020-10" db="EMBL/GenBank/DDBJ databases">
        <authorList>
            <person name="Gilroy R."/>
        </authorList>
    </citation>
    <scope>NUCLEOTIDE SEQUENCE</scope>
    <source>
        <strain evidence="5">ChiBcolR7-354</strain>
    </source>
</reference>
<dbReference type="Pfam" id="PF12838">
    <property type="entry name" value="Fer4_7"/>
    <property type="match status" value="1"/>
</dbReference>
<dbReference type="InterPro" id="IPR017896">
    <property type="entry name" value="4Fe4S_Fe-S-bd"/>
</dbReference>
<organism evidence="5 6">
    <name type="scientific">Candidatus Scatomorpha intestinavium</name>
    <dbReference type="NCBI Taxonomy" id="2840922"/>
    <lineage>
        <taxon>Bacteria</taxon>
        <taxon>Bacillati</taxon>
        <taxon>Bacillota</taxon>
        <taxon>Clostridia</taxon>
        <taxon>Eubacteriales</taxon>
        <taxon>Candidatus Scatomorpha</taxon>
    </lineage>
</organism>
<dbReference type="PROSITE" id="PS00198">
    <property type="entry name" value="4FE4S_FER_1"/>
    <property type="match status" value="1"/>
</dbReference>
<dbReference type="GO" id="GO:0046872">
    <property type="term" value="F:metal ion binding"/>
    <property type="evidence" value="ECO:0007669"/>
    <property type="project" value="UniProtKB-KW"/>
</dbReference>
<dbReference type="Proteomes" id="UP000824262">
    <property type="component" value="Unassembled WGS sequence"/>
</dbReference>